<reference evidence="2 3" key="1">
    <citation type="submission" date="2020-08" db="EMBL/GenBank/DDBJ databases">
        <title>Genome public.</title>
        <authorList>
            <person name="Liu C."/>
            <person name="Sun Q."/>
        </authorList>
    </citation>
    <scope>NUCLEOTIDE SEQUENCE [LARGE SCALE GENOMIC DNA]</scope>
    <source>
        <strain evidence="2 3">BX10</strain>
    </source>
</reference>
<sequence length="48" mass="5289">MASAISVIMMILIGLVGGVPTLAITACIPVMIVWKIYRKVKFGYSIYR</sequence>
<evidence type="ECO:0000256" key="1">
    <source>
        <dbReference type="SAM" id="Phobius"/>
    </source>
</evidence>
<accession>A0ABR7NWV5</accession>
<dbReference type="EMBL" id="JACRTJ010000025">
    <property type="protein sequence ID" value="MBC8599802.1"/>
    <property type="molecule type" value="Genomic_DNA"/>
</dbReference>
<evidence type="ECO:0000313" key="2">
    <source>
        <dbReference type="EMBL" id="MBC8599802.1"/>
    </source>
</evidence>
<dbReference type="RefSeq" id="WP_022273054.1">
    <property type="nucleotide sequence ID" value="NZ_JACRTJ010000025.1"/>
</dbReference>
<keyword evidence="1" id="KW-0812">Transmembrane</keyword>
<evidence type="ECO:0000313" key="3">
    <source>
        <dbReference type="Proteomes" id="UP000647491"/>
    </source>
</evidence>
<dbReference type="Proteomes" id="UP000647491">
    <property type="component" value="Unassembled WGS sequence"/>
</dbReference>
<keyword evidence="1" id="KW-1133">Transmembrane helix</keyword>
<keyword evidence="3" id="KW-1185">Reference proteome</keyword>
<name>A0ABR7NWV5_9FIRM</name>
<feature type="transmembrane region" description="Helical" evidence="1">
    <location>
        <begin position="6"/>
        <end position="34"/>
    </location>
</feature>
<protein>
    <recommendedName>
        <fullName evidence="4">AI-2E family transporter</fullName>
    </recommendedName>
</protein>
<keyword evidence="1" id="KW-0472">Membrane</keyword>
<evidence type="ECO:0008006" key="4">
    <source>
        <dbReference type="Google" id="ProtNLM"/>
    </source>
</evidence>
<organism evidence="2 3">
    <name type="scientific">Enterocloster hominis</name>
    <name type="common">ex Liu et al. 2021</name>
    <dbReference type="NCBI Taxonomy" id="2763663"/>
    <lineage>
        <taxon>Bacteria</taxon>
        <taxon>Bacillati</taxon>
        <taxon>Bacillota</taxon>
        <taxon>Clostridia</taxon>
        <taxon>Lachnospirales</taxon>
        <taxon>Lachnospiraceae</taxon>
        <taxon>Enterocloster</taxon>
    </lineage>
</organism>
<proteinExistence type="predicted"/>
<comment type="caution">
    <text evidence="2">The sequence shown here is derived from an EMBL/GenBank/DDBJ whole genome shotgun (WGS) entry which is preliminary data.</text>
</comment>
<gene>
    <name evidence="2" type="ORF">H8708_11295</name>
</gene>